<proteinExistence type="predicted"/>
<evidence type="ECO:0000259" key="5">
    <source>
        <dbReference type="PROSITE" id="PS01124"/>
    </source>
</evidence>
<evidence type="ECO:0000256" key="1">
    <source>
        <dbReference type="ARBA" id="ARBA00023015"/>
    </source>
</evidence>
<evidence type="ECO:0000313" key="6">
    <source>
        <dbReference type="EMBL" id="MFK2877973.1"/>
    </source>
</evidence>
<reference evidence="6 7" key="1">
    <citation type="submission" date="2020-10" db="EMBL/GenBank/DDBJ databases">
        <title>Phylogeny of dyella-like bacteria.</title>
        <authorList>
            <person name="Fu J."/>
        </authorList>
    </citation>
    <scope>NUCLEOTIDE SEQUENCE [LARGE SCALE GENOMIC DNA]</scope>
    <source>
        <strain evidence="6 7">KACC 19113</strain>
    </source>
</reference>
<keyword evidence="4" id="KW-0804">Transcription</keyword>
<dbReference type="PANTHER" id="PTHR11019">
    <property type="entry name" value="HTH-TYPE TRANSCRIPTIONAL REGULATOR NIMR"/>
    <property type="match status" value="1"/>
</dbReference>
<keyword evidence="3" id="KW-0010">Activator</keyword>
<name>A0ABW8J6X8_9GAMM</name>
<dbReference type="InterPro" id="IPR018060">
    <property type="entry name" value="HTH_AraC"/>
</dbReference>
<gene>
    <name evidence="6" type="ORF">ISP25_12910</name>
</gene>
<dbReference type="Proteomes" id="UP001620339">
    <property type="component" value="Unassembled WGS sequence"/>
</dbReference>
<evidence type="ECO:0000256" key="3">
    <source>
        <dbReference type="ARBA" id="ARBA00023159"/>
    </source>
</evidence>
<dbReference type="RefSeq" id="WP_404614431.1">
    <property type="nucleotide sequence ID" value="NZ_JADIKK010000008.1"/>
</dbReference>
<dbReference type="PRINTS" id="PR00032">
    <property type="entry name" value="HTHARAC"/>
</dbReference>
<dbReference type="PROSITE" id="PS00041">
    <property type="entry name" value="HTH_ARAC_FAMILY_1"/>
    <property type="match status" value="1"/>
</dbReference>
<protein>
    <submittedName>
        <fullName evidence="6">Helix-turn-helix transcriptional regulator</fullName>
    </submittedName>
</protein>
<dbReference type="EMBL" id="JADIKK010000008">
    <property type="protein sequence ID" value="MFK2877973.1"/>
    <property type="molecule type" value="Genomic_DNA"/>
</dbReference>
<evidence type="ECO:0000256" key="4">
    <source>
        <dbReference type="ARBA" id="ARBA00023163"/>
    </source>
</evidence>
<dbReference type="PANTHER" id="PTHR11019:SF159">
    <property type="entry name" value="TRANSCRIPTIONAL REGULATOR-RELATED"/>
    <property type="match status" value="1"/>
</dbReference>
<dbReference type="SUPFAM" id="SSF51182">
    <property type="entry name" value="RmlC-like cupins"/>
    <property type="match status" value="1"/>
</dbReference>
<keyword evidence="1" id="KW-0805">Transcription regulation</keyword>
<feature type="domain" description="HTH araC/xylS-type" evidence="5">
    <location>
        <begin position="166"/>
        <end position="266"/>
    </location>
</feature>
<evidence type="ECO:0000256" key="2">
    <source>
        <dbReference type="ARBA" id="ARBA00023125"/>
    </source>
</evidence>
<dbReference type="Gene3D" id="1.10.10.60">
    <property type="entry name" value="Homeodomain-like"/>
    <property type="match status" value="1"/>
</dbReference>
<dbReference type="InterPro" id="IPR020449">
    <property type="entry name" value="Tscrpt_reg_AraC-type_HTH"/>
</dbReference>
<dbReference type="InterPro" id="IPR011051">
    <property type="entry name" value="RmlC_Cupin_sf"/>
</dbReference>
<dbReference type="CDD" id="cd06124">
    <property type="entry name" value="cupin_NimR-like_N"/>
    <property type="match status" value="1"/>
</dbReference>
<keyword evidence="7" id="KW-1185">Reference proteome</keyword>
<evidence type="ECO:0000313" key="7">
    <source>
        <dbReference type="Proteomes" id="UP001620339"/>
    </source>
</evidence>
<keyword evidence="2" id="KW-0238">DNA-binding</keyword>
<dbReference type="Pfam" id="PF12833">
    <property type="entry name" value="HTH_18"/>
    <property type="match status" value="1"/>
</dbReference>
<sequence>MGTWHEQLHDRIERADGPAVIAYWDEGEAASERRGETRTHDWHRHVRGQVYCIESGLVHVRSRHGSWRLPPHRAGWMPPGELHTVSVSGPMSGWGVFLAPDACAGLPERPCVIGSSELLHALVRRASNWVFAERLEPEQERVCAVLLDELRRAPQEALHLPMPVDRRLLRIAHAVLQAPQDNRSLESWAGHAGLSVRSLSRLFRHETALSFAQWRQQARLGSALERLAEGMPVAQVAEATGYASTSAFIAMFRRAYGQSPARYFERAMTLAG</sequence>
<accession>A0ABW8J6X8</accession>
<dbReference type="PROSITE" id="PS01124">
    <property type="entry name" value="HTH_ARAC_FAMILY_2"/>
    <property type="match status" value="1"/>
</dbReference>
<dbReference type="Pfam" id="PF02311">
    <property type="entry name" value="AraC_binding"/>
    <property type="match status" value="1"/>
</dbReference>
<dbReference type="InterPro" id="IPR009057">
    <property type="entry name" value="Homeodomain-like_sf"/>
</dbReference>
<comment type="caution">
    <text evidence="6">The sequence shown here is derived from an EMBL/GenBank/DDBJ whole genome shotgun (WGS) entry which is preliminary data.</text>
</comment>
<organism evidence="6 7">
    <name type="scientific">Rhodanobacter hydrolyticus</name>
    <dbReference type="NCBI Taxonomy" id="2250595"/>
    <lineage>
        <taxon>Bacteria</taxon>
        <taxon>Pseudomonadati</taxon>
        <taxon>Pseudomonadota</taxon>
        <taxon>Gammaproteobacteria</taxon>
        <taxon>Lysobacterales</taxon>
        <taxon>Rhodanobacteraceae</taxon>
        <taxon>Rhodanobacter</taxon>
    </lineage>
</organism>
<dbReference type="SMART" id="SM00342">
    <property type="entry name" value="HTH_ARAC"/>
    <property type="match status" value="1"/>
</dbReference>
<dbReference type="SUPFAM" id="SSF46689">
    <property type="entry name" value="Homeodomain-like"/>
    <property type="match status" value="1"/>
</dbReference>
<dbReference type="InterPro" id="IPR018062">
    <property type="entry name" value="HTH_AraC-typ_CS"/>
</dbReference>
<dbReference type="InterPro" id="IPR003313">
    <property type="entry name" value="AraC-bd"/>
</dbReference>